<dbReference type="EMBL" id="JAXOTQ010000073">
    <property type="protein sequence ID" value="MDZ5494408.1"/>
    <property type="molecule type" value="Genomic_DNA"/>
</dbReference>
<name>A0ABU5JP37_9ACTN</name>
<proteinExistence type="predicted"/>
<dbReference type="RefSeq" id="WP_322443877.1">
    <property type="nucleotide sequence ID" value="NZ_JAXOTQ010000073.1"/>
</dbReference>
<comment type="caution">
    <text evidence="1">The sequence shown here is derived from an EMBL/GenBank/DDBJ whole genome shotgun (WGS) entry which is preliminary data.</text>
</comment>
<keyword evidence="2" id="KW-1185">Reference proteome</keyword>
<gene>
    <name evidence="1" type="ORF">U2F25_34030</name>
</gene>
<protein>
    <submittedName>
        <fullName evidence="1">Uncharacterized protein</fullName>
    </submittedName>
</protein>
<evidence type="ECO:0000313" key="1">
    <source>
        <dbReference type="EMBL" id="MDZ5494408.1"/>
    </source>
</evidence>
<organism evidence="1 2">
    <name type="scientific">Micromonospora sicca</name>
    <dbReference type="NCBI Taxonomy" id="2202420"/>
    <lineage>
        <taxon>Bacteria</taxon>
        <taxon>Bacillati</taxon>
        <taxon>Actinomycetota</taxon>
        <taxon>Actinomycetes</taxon>
        <taxon>Micromonosporales</taxon>
        <taxon>Micromonosporaceae</taxon>
        <taxon>Micromonospora</taxon>
    </lineage>
</organism>
<sequence length="528" mass="55910">MRTASAIPENLYSYSDHCTRGAQELQNWVRGALTPAIQAYERGGGACLVPIDAEVTTTAAAASRTDAEVRRVGHAFQQAGSASPLPTVGTSPNDLPNRPADGLYRMSDEALDIQLKHQAQIDAGAALAAKMSKKGDPANLRWITEQLDLHANDGFFAAGFYNSLTANQIAELMGRRGECAVNGNDQALANALASGALSAKAAHNIVTALGRVQGTDLSVQHWHITEGTQLSVLQAIANNRTAARNFVDLLNGADLHRLVNLSQYSTDGLVFTPVFHVLSQAALTHDNDPAGMRAFMKRVSTALHGVDLTYVPGAQATLLQFLAVGMAGSVADPGPGMTPKQLTRWIENQSAEVDSILSSYLDVIIKSNAAREGVDDAVKSITSGAVLNILPWGSLVHSGSSVLDNLVIGGLQSGAGIGLDKDFEATLGANLPGDGKINVLEFTKRAGTGPARIAMWTQLAKHGYLVDSHNKPVDLSSGDTKALIADMSSHPHDYSIKNGSNDLQALNKIFDFTNAESKSYNTILELTK</sequence>
<dbReference type="Proteomes" id="UP001290101">
    <property type="component" value="Unassembled WGS sequence"/>
</dbReference>
<reference evidence="1 2" key="1">
    <citation type="submission" date="2023-12" db="EMBL/GenBank/DDBJ databases">
        <title>Micromonospora sp. nov., isolated from Atacama Desert.</title>
        <authorList>
            <person name="Carro L."/>
            <person name="Golinska P."/>
            <person name="Klenk H.-P."/>
            <person name="Goodfellow M."/>
        </authorList>
    </citation>
    <scope>NUCLEOTIDE SEQUENCE [LARGE SCALE GENOMIC DNA]</scope>
    <source>
        <strain evidence="1 2">4G53</strain>
    </source>
</reference>
<evidence type="ECO:0000313" key="2">
    <source>
        <dbReference type="Proteomes" id="UP001290101"/>
    </source>
</evidence>
<accession>A0ABU5JP37</accession>